<keyword evidence="4 8" id="KW-0812">Transmembrane</keyword>
<keyword evidence="11" id="KW-1185">Reference proteome</keyword>
<feature type="transmembrane region" description="Helical" evidence="8">
    <location>
        <begin position="352"/>
        <end position="371"/>
    </location>
</feature>
<dbReference type="CDD" id="cd17369">
    <property type="entry name" value="MFS_ShiA_like"/>
    <property type="match status" value="1"/>
</dbReference>
<name>A0ABU6FIV7_9ACTN</name>
<dbReference type="InterPro" id="IPR011701">
    <property type="entry name" value="MFS"/>
</dbReference>
<dbReference type="InterPro" id="IPR020846">
    <property type="entry name" value="MFS_dom"/>
</dbReference>
<dbReference type="Proteomes" id="UP001354931">
    <property type="component" value="Unassembled WGS sequence"/>
</dbReference>
<dbReference type="PROSITE" id="PS00217">
    <property type="entry name" value="SUGAR_TRANSPORT_2"/>
    <property type="match status" value="1"/>
</dbReference>
<feature type="transmembrane region" description="Helical" evidence="8">
    <location>
        <begin position="201"/>
        <end position="220"/>
    </location>
</feature>
<accession>A0ABU6FIV7</accession>
<proteinExistence type="predicted"/>
<dbReference type="Gene3D" id="1.20.1250.20">
    <property type="entry name" value="MFS general substrate transporter like domains"/>
    <property type="match status" value="2"/>
</dbReference>
<gene>
    <name evidence="10" type="ORF">OKJ99_40385</name>
</gene>
<dbReference type="SUPFAM" id="SSF103473">
    <property type="entry name" value="MFS general substrate transporter"/>
    <property type="match status" value="1"/>
</dbReference>
<protein>
    <submittedName>
        <fullName evidence="10">MHS family MFS transporter</fullName>
    </submittedName>
</protein>
<feature type="transmembrane region" description="Helical" evidence="8">
    <location>
        <begin position="102"/>
        <end position="125"/>
    </location>
</feature>
<keyword evidence="2" id="KW-0813">Transport</keyword>
<feature type="transmembrane region" description="Helical" evidence="8">
    <location>
        <begin position="64"/>
        <end position="81"/>
    </location>
</feature>
<feature type="transmembrane region" description="Helical" evidence="8">
    <location>
        <begin position="262"/>
        <end position="286"/>
    </location>
</feature>
<evidence type="ECO:0000256" key="7">
    <source>
        <dbReference type="SAM" id="MobiDB-lite"/>
    </source>
</evidence>
<feature type="transmembrane region" description="Helical" evidence="8">
    <location>
        <begin position="328"/>
        <end position="346"/>
    </location>
</feature>
<evidence type="ECO:0000256" key="5">
    <source>
        <dbReference type="ARBA" id="ARBA00022989"/>
    </source>
</evidence>
<evidence type="ECO:0000313" key="11">
    <source>
        <dbReference type="Proteomes" id="UP001354931"/>
    </source>
</evidence>
<evidence type="ECO:0000256" key="2">
    <source>
        <dbReference type="ARBA" id="ARBA00022448"/>
    </source>
</evidence>
<dbReference type="PROSITE" id="PS00216">
    <property type="entry name" value="SUGAR_TRANSPORT_1"/>
    <property type="match status" value="1"/>
</dbReference>
<feature type="transmembrane region" description="Helical" evidence="8">
    <location>
        <begin position="167"/>
        <end position="189"/>
    </location>
</feature>
<evidence type="ECO:0000256" key="1">
    <source>
        <dbReference type="ARBA" id="ARBA00004651"/>
    </source>
</evidence>
<feature type="transmembrane region" description="Helical" evidence="8">
    <location>
        <begin position="420"/>
        <end position="440"/>
    </location>
</feature>
<dbReference type="InterPro" id="IPR005829">
    <property type="entry name" value="Sugar_transporter_CS"/>
</dbReference>
<keyword evidence="5 8" id="KW-1133">Transmembrane helix</keyword>
<dbReference type="InterPro" id="IPR036259">
    <property type="entry name" value="MFS_trans_sf"/>
</dbReference>
<evidence type="ECO:0000256" key="6">
    <source>
        <dbReference type="ARBA" id="ARBA00023136"/>
    </source>
</evidence>
<dbReference type="EMBL" id="JAOZYC010000198">
    <property type="protein sequence ID" value="MEB8343759.1"/>
    <property type="molecule type" value="Genomic_DNA"/>
</dbReference>
<evidence type="ECO:0000256" key="4">
    <source>
        <dbReference type="ARBA" id="ARBA00022692"/>
    </source>
</evidence>
<feature type="transmembrane region" description="Helical" evidence="8">
    <location>
        <begin position="392"/>
        <end position="414"/>
    </location>
</feature>
<sequence>MNPPTAQPRKGAEQAAAETPPTRASGKLLAAGLIGSSIEWYDFFLYGTAAALVFPHVFFPDSSALTGTLLSFSTFWAGFLARPIGGVVAGHLGDRHGRKAMVVLSMALMGACTFLIGCLPGAGVLGAAAPLLLVLLRFLQGLACGAQWGGIALLLTESASPKRKGYAGTFGQMGVSLGVFLGNGVFLLASAVTSDEAFMSWGWRIPFLVSAVLLPVVMYVQNKVEDSPEFRQMSEQAAAKSDKEKVARAPVVEVIRSKWRTVLLAAGLLAGTNCLFYISIAGVISYAAEHLGLDKDDILLVAMPVTAVGALFVLWAGWLSDRVGRRPAVLVGAAIIVLWAFPYFWLVNTGSLLWLGVAVLIGGFGQSLTYGPLAAYIGELFEPRVRYSGASLAYQIAALTISGGTPLIMTAIIGGTGGTSWVSVFIAVMGLLTFGCAWVLRETNPREVREDPTAVPGAVEGVRS</sequence>
<reference evidence="10 11" key="1">
    <citation type="submission" date="2022-10" db="EMBL/GenBank/DDBJ databases">
        <authorList>
            <person name="Xie J."/>
            <person name="Shen N."/>
        </authorList>
    </citation>
    <scope>NUCLEOTIDE SEQUENCE [LARGE SCALE GENOMIC DNA]</scope>
    <source>
        <strain evidence="10 11">YIM65594</strain>
    </source>
</reference>
<keyword evidence="6 8" id="KW-0472">Membrane</keyword>
<evidence type="ECO:0000256" key="3">
    <source>
        <dbReference type="ARBA" id="ARBA00022475"/>
    </source>
</evidence>
<dbReference type="PANTHER" id="PTHR43045:SF1">
    <property type="entry name" value="SHIKIMATE TRANSPORTER"/>
    <property type="match status" value="1"/>
</dbReference>
<evidence type="ECO:0000256" key="8">
    <source>
        <dbReference type="SAM" id="Phobius"/>
    </source>
</evidence>
<comment type="subcellular location">
    <subcellularLocation>
        <location evidence="1">Cell membrane</location>
        <topology evidence="1">Multi-pass membrane protein</topology>
    </subcellularLocation>
</comment>
<comment type="caution">
    <text evidence="10">The sequence shown here is derived from an EMBL/GenBank/DDBJ whole genome shotgun (WGS) entry which is preliminary data.</text>
</comment>
<keyword evidence="3" id="KW-1003">Cell membrane</keyword>
<feature type="region of interest" description="Disordered" evidence="7">
    <location>
        <begin position="1"/>
        <end position="21"/>
    </location>
</feature>
<dbReference type="PANTHER" id="PTHR43045">
    <property type="entry name" value="SHIKIMATE TRANSPORTER"/>
    <property type="match status" value="1"/>
</dbReference>
<feature type="transmembrane region" description="Helical" evidence="8">
    <location>
        <begin position="40"/>
        <end position="58"/>
    </location>
</feature>
<dbReference type="Pfam" id="PF07690">
    <property type="entry name" value="MFS_1"/>
    <property type="match status" value="1"/>
</dbReference>
<feature type="transmembrane region" description="Helical" evidence="8">
    <location>
        <begin position="298"/>
        <end position="316"/>
    </location>
</feature>
<evidence type="ECO:0000313" key="10">
    <source>
        <dbReference type="EMBL" id="MEB8343759.1"/>
    </source>
</evidence>
<feature type="domain" description="Major facilitator superfamily (MFS) profile" evidence="9">
    <location>
        <begin position="28"/>
        <end position="445"/>
    </location>
</feature>
<feature type="transmembrane region" description="Helical" evidence="8">
    <location>
        <begin position="131"/>
        <end position="155"/>
    </location>
</feature>
<evidence type="ECO:0000259" key="9">
    <source>
        <dbReference type="PROSITE" id="PS50850"/>
    </source>
</evidence>
<organism evidence="10 11">
    <name type="scientific">Streptomyces endophyticus</name>
    <dbReference type="NCBI Taxonomy" id="714166"/>
    <lineage>
        <taxon>Bacteria</taxon>
        <taxon>Bacillati</taxon>
        <taxon>Actinomycetota</taxon>
        <taxon>Actinomycetes</taxon>
        <taxon>Kitasatosporales</taxon>
        <taxon>Streptomycetaceae</taxon>
        <taxon>Streptomyces</taxon>
    </lineage>
</organism>
<dbReference type="RefSeq" id="WP_326023478.1">
    <property type="nucleotide sequence ID" value="NZ_JAOZYC010000198.1"/>
</dbReference>
<dbReference type="PROSITE" id="PS50850">
    <property type="entry name" value="MFS"/>
    <property type="match status" value="1"/>
</dbReference>